<dbReference type="AlphaFoldDB" id="A0AAX3BCU6"/>
<keyword evidence="2" id="KW-0813">Transport</keyword>
<keyword evidence="5" id="KW-1185">Reference proteome</keyword>
<reference evidence="4" key="1">
    <citation type="submission" date="2021-04" db="EMBL/GenBank/DDBJ databases">
        <authorList>
            <person name="Postec A."/>
        </authorList>
    </citation>
    <scope>NUCLEOTIDE SEQUENCE</scope>
    <source>
        <strain evidence="4">F1F22</strain>
    </source>
</reference>
<evidence type="ECO:0000313" key="5">
    <source>
        <dbReference type="Proteomes" id="UP001056539"/>
    </source>
</evidence>
<evidence type="ECO:0000256" key="3">
    <source>
        <dbReference type="ARBA" id="ARBA00023065"/>
    </source>
</evidence>
<keyword evidence="3" id="KW-0406">Ion transport</keyword>
<dbReference type="GO" id="GO:0046961">
    <property type="term" value="F:proton-transporting ATPase activity, rotational mechanism"/>
    <property type="evidence" value="ECO:0007669"/>
    <property type="project" value="InterPro"/>
</dbReference>
<organism evidence="4 5">
    <name type="scientific">Thermospira aquatica</name>
    <dbReference type="NCBI Taxonomy" id="2828656"/>
    <lineage>
        <taxon>Bacteria</taxon>
        <taxon>Pseudomonadati</taxon>
        <taxon>Spirochaetota</taxon>
        <taxon>Spirochaetia</taxon>
        <taxon>Brevinematales</taxon>
        <taxon>Thermospiraceae</taxon>
        <taxon>Thermospira</taxon>
    </lineage>
</organism>
<proteinExistence type="inferred from homology"/>
<dbReference type="Gene3D" id="3.40.50.10580">
    <property type="entry name" value="ATPase, V1 complex, subunit F"/>
    <property type="match status" value="1"/>
</dbReference>
<reference evidence="4" key="2">
    <citation type="submission" date="2022-06" db="EMBL/GenBank/DDBJ databases">
        <title>Thermospira aquatica gen. nov., sp. nov.</title>
        <authorList>
            <person name="Ben Ali Gam Z."/>
            <person name="Labat M."/>
        </authorList>
    </citation>
    <scope>NUCLEOTIDE SEQUENCE</scope>
    <source>
        <strain evidence="4">F1F22</strain>
    </source>
</reference>
<evidence type="ECO:0000256" key="1">
    <source>
        <dbReference type="ARBA" id="ARBA00010148"/>
    </source>
</evidence>
<dbReference type="InterPro" id="IPR008218">
    <property type="entry name" value="ATPase_V1-cplx_f_g_su"/>
</dbReference>
<gene>
    <name evidence="4" type="ORF">KDW03_11680</name>
</gene>
<protein>
    <submittedName>
        <fullName evidence="4">V-type ATP synthase subunit F</fullName>
    </submittedName>
</protein>
<evidence type="ECO:0000256" key="2">
    <source>
        <dbReference type="ARBA" id="ARBA00022448"/>
    </source>
</evidence>
<evidence type="ECO:0000313" key="4">
    <source>
        <dbReference type="EMBL" id="URA10124.1"/>
    </source>
</evidence>
<dbReference type="KEGG" id="taqu:KDW03_11680"/>
<dbReference type="EMBL" id="CP073355">
    <property type="protein sequence ID" value="URA10124.1"/>
    <property type="molecule type" value="Genomic_DNA"/>
</dbReference>
<accession>A0AAX3BCU6</accession>
<dbReference type="Proteomes" id="UP001056539">
    <property type="component" value="Chromosome"/>
</dbReference>
<dbReference type="SUPFAM" id="SSF159468">
    <property type="entry name" value="AtpF-like"/>
    <property type="match status" value="1"/>
</dbReference>
<sequence>MKAEVVVLGHREFVQALALGGLRGWEVSSAEEIQREWKQLLRRQGIALVIIPLWIEKILEQEILSQKISRQPPLVLSLPDPFSGEAGEVITTISEYIRTSLGVKI</sequence>
<name>A0AAX3BCU6_9SPIR</name>
<dbReference type="RefSeq" id="WP_271435256.1">
    <property type="nucleotide sequence ID" value="NZ_CP073355.1"/>
</dbReference>
<comment type="similarity">
    <text evidence="1">Belongs to the V-ATPase F subunit family.</text>
</comment>
<dbReference type="Pfam" id="PF01990">
    <property type="entry name" value="ATP-synt_F"/>
    <property type="match status" value="1"/>
</dbReference>
<dbReference type="InterPro" id="IPR036906">
    <property type="entry name" value="ATPase_V1_fsu_sf"/>
</dbReference>